<dbReference type="PROSITE" id="PS01148">
    <property type="entry name" value="UPF0033"/>
    <property type="match status" value="1"/>
</dbReference>
<comment type="similarity">
    <text evidence="1">Belongs to the sulfur carrier protein TusA family.</text>
</comment>
<evidence type="ECO:0000313" key="3">
    <source>
        <dbReference type="EMBL" id="BBP44237.1"/>
    </source>
</evidence>
<dbReference type="Proteomes" id="UP000501466">
    <property type="component" value="Chromosome"/>
</dbReference>
<sequence length="88" mass="9717">MSQDITDATNPAVFIDAKGLKCPMPVIKLQQAIRTQPNGQVVAIECTDLSAEKDIGSWCRVNKHEFIKVESCDFGIICWVKVIKLTAP</sequence>
<dbReference type="EMBL" id="AP021888">
    <property type="protein sequence ID" value="BBP44237.1"/>
    <property type="molecule type" value="Genomic_DNA"/>
</dbReference>
<dbReference type="SUPFAM" id="SSF64307">
    <property type="entry name" value="SirA-like"/>
    <property type="match status" value="1"/>
</dbReference>
<evidence type="ECO:0000256" key="1">
    <source>
        <dbReference type="ARBA" id="ARBA00008984"/>
    </source>
</evidence>
<dbReference type="Pfam" id="PF01206">
    <property type="entry name" value="TusA"/>
    <property type="match status" value="1"/>
</dbReference>
<dbReference type="Gene3D" id="3.30.110.40">
    <property type="entry name" value="TusA-like domain"/>
    <property type="match status" value="1"/>
</dbReference>
<name>A0A6F8PQD2_9GAMM</name>
<dbReference type="RefSeq" id="WP_173291974.1">
    <property type="nucleotide sequence ID" value="NZ_AP021888.1"/>
</dbReference>
<evidence type="ECO:0000259" key="2">
    <source>
        <dbReference type="PROSITE" id="PS01148"/>
    </source>
</evidence>
<dbReference type="CDD" id="cd00291">
    <property type="entry name" value="SirA_YedF_YeeD"/>
    <property type="match status" value="1"/>
</dbReference>
<reference evidence="4" key="1">
    <citation type="submission" date="2019-11" db="EMBL/GenBank/DDBJ databases">
        <title>Isolation and characterization of two novel species in the genus Thiomicrorhabdus.</title>
        <authorList>
            <person name="Mochizuki J."/>
            <person name="Kojima H."/>
            <person name="Fukui M."/>
        </authorList>
    </citation>
    <scope>NUCLEOTIDE SEQUENCE [LARGE SCALE GENOMIC DNA]</scope>
    <source>
        <strain evidence="4">AkT22</strain>
    </source>
</reference>
<keyword evidence="4" id="KW-1185">Reference proteome</keyword>
<evidence type="ECO:0000313" key="4">
    <source>
        <dbReference type="Proteomes" id="UP000501466"/>
    </source>
</evidence>
<dbReference type="PANTHER" id="PTHR33279">
    <property type="entry name" value="SULFUR CARRIER PROTEIN YEDF-RELATED"/>
    <property type="match status" value="1"/>
</dbReference>
<dbReference type="AlphaFoldDB" id="A0A6F8PQD2"/>
<accession>A0A6F8PQD2</accession>
<organism evidence="3 4">
    <name type="scientific">Thiosulfativibrio zosterae</name>
    <dbReference type="NCBI Taxonomy" id="2675053"/>
    <lineage>
        <taxon>Bacteria</taxon>
        <taxon>Pseudomonadati</taxon>
        <taxon>Pseudomonadota</taxon>
        <taxon>Gammaproteobacteria</taxon>
        <taxon>Thiotrichales</taxon>
        <taxon>Piscirickettsiaceae</taxon>
        <taxon>Thiosulfativibrio</taxon>
    </lineage>
</organism>
<proteinExistence type="inferred from homology"/>
<feature type="domain" description="UPF0033" evidence="2">
    <location>
        <begin position="15"/>
        <end position="39"/>
    </location>
</feature>
<gene>
    <name evidence="3" type="ORF">THMIRHAT_19830</name>
</gene>
<dbReference type="InterPro" id="IPR036868">
    <property type="entry name" value="TusA-like_sf"/>
</dbReference>
<dbReference type="InterPro" id="IPR001455">
    <property type="entry name" value="TusA-like"/>
</dbReference>
<dbReference type="KEGG" id="tzo:THMIRHAT_19830"/>
<dbReference type="PANTHER" id="PTHR33279:SF2">
    <property type="entry name" value="SULFUR CARRIER PROTEIN TUSA"/>
    <property type="match status" value="1"/>
</dbReference>
<protein>
    <recommendedName>
        <fullName evidence="2">UPF0033 domain-containing protein</fullName>
    </recommendedName>
</protein>